<evidence type="ECO:0000256" key="1">
    <source>
        <dbReference type="ARBA" id="ARBA00023002"/>
    </source>
</evidence>
<dbReference type="GO" id="GO:0016616">
    <property type="term" value="F:oxidoreductase activity, acting on the CH-OH group of donors, NAD or NADP as acceptor"/>
    <property type="evidence" value="ECO:0007669"/>
    <property type="project" value="TreeGrafter"/>
</dbReference>
<dbReference type="PANTHER" id="PTHR22981">
    <property type="entry name" value="3-HYDROXYISOBUTYRATE DEHYDROGENASE-RELATED"/>
    <property type="match status" value="1"/>
</dbReference>
<accession>A0A348WH81</accession>
<dbReference type="GO" id="GO:0051287">
    <property type="term" value="F:NAD binding"/>
    <property type="evidence" value="ECO:0007669"/>
    <property type="project" value="InterPro"/>
</dbReference>
<dbReference type="InterPro" id="IPR013328">
    <property type="entry name" value="6PGD_dom2"/>
</dbReference>
<evidence type="ECO:0000313" key="8">
    <source>
        <dbReference type="Proteomes" id="UP000264719"/>
    </source>
</evidence>
<feature type="active site" evidence="3">
    <location>
        <position position="204"/>
    </location>
</feature>
<dbReference type="PANTHER" id="PTHR22981:SF7">
    <property type="entry name" value="3-HYDROXYISOBUTYRATE DEHYDROGENASE, MITOCHONDRIAL"/>
    <property type="match status" value="1"/>
</dbReference>
<dbReference type="SUPFAM" id="SSF48179">
    <property type="entry name" value="6-phosphogluconate dehydrogenase C-terminal domain-like"/>
    <property type="match status" value="1"/>
</dbReference>
<reference evidence="7 8" key="1">
    <citation type="journal article" date="2018" name="Nat. Biotechnol.">
        <title>A standardized bacterial taxonomy based on genome phylogeny substantially revises the tree of life.</title>
        <authorList>
            <person name="Parks D.H."/>
            <person name="Chuvochina M."/>
            <person name="Waite D.W."/>
            <person name="Rinke C."/>
            <person name="Skarshewski A."/>
            <person name="Chaumeil P.A."/>
            <person name="Hugenholtz P."/>
        </authorList>
    </citation>
    <scope>NUCLEOTIDE SEQUENCE [LARGE SCALE GENOMIC DNA]</scope>
    <source>
        <strain evidence="7">UBA9169</strain>
    </source>
</reference>
<dbReference type="SUPFAM" id="SSF51735">
    <property type="entry name" value="NAD(P)-binding Rossmann-fold domains"/>
    <property type="match status" value="1"/>
</dbReference>
<dbReference type="InterPro" id="IPR008927">
    <property type="entry name" value="6-PGluconate_DH-like_C_sf"/>
</dbReference>
<organism evidence="7 8">
    <name type="scientific">Roseovarius nubinhibens</name>
    <dbReference type="NCBI Taxonomy" id="314263"/>
    <lineage>
        <taxon>Bacteria</taxon>
        <taxon>Pseudomonadati</taxon>
        <taxon>Pseudomonadota</taxon>
        <taxon>Alphaproteobacteria</taxon>
        <taxon>Rhodobacterales</taxon>
        <taxon>Roseobacteraceae</taxon>
        <taxon>Roseovarius</taxon>
    </lineage>
</organism>
<name>A0A348WH81_9RHOB</name>
<evidence type="ECO:0000256" key="3">
    <source>
        <dbReference type="PIRSR" id="PIRSR000103-1"/>
    </source>
</evidence>
<evidence type="ECO:0000256" key="4">
    <source>
        <dbReference type="SAM" id="MobiDB-lite"/>
    </source>
</evidence>
<evidence type="ECO:0000259" key="5">
    <source>
        <dbReference type="Pfam" id="PF03446"/>
    </source>
</evidence>
<feature type="domain" description="3-hydroxyisobutyrate dehydrogenase-like NAD-binding" evidence="6">
    <location>
        <begin position="198"/>
        <end position="318"/>
    </location>
</feature>
<dbReference type="InterPro" id="IPR036291">
    <property type="entry name" value="NAD(P)-bd_dom_sf"/>
</dbReference>
<dbReference type="Pfam" id="PF03446">
    <property type="entry name" value="NAD_binding_2"/>
    <property type="match status" value="1"/>
</dbReference>
<dbReference type="InterPro" id="IPR006115">
    <property type="entry name" value="6PGDH_NADP-bd"/>
</dbReference>
<feature type="region of interest" description="Disordered" evidence="4">
    <location>
        <begin position="1"/>
        <end position="23"/>
    </location>
</feature>
<proteinExistence type="predicted"/>
<dbReference type="Gene3D" id="1.10.1040.10">
    <property type="entry name" value="N-(1-d-carboxylethyl)-l-norvaline Dehydrogenase, domain 2"/>
    <property type="match status" value="1"/>
</dbReference>
<dbReference type="AlphaFoldDB" id="A0A348WH81"/>
<protein>
    <submittedName>
        <fullName evidence="7">NADPH nitroreductase</fullName>
    </submittedName>
</protein>
<dbReference type="Proteomes" id="UP000264719">
    <property type="component" value="Unassembled WGS sequence"/>
</dbReference>
<dbReference type="InterPro" id="IPR015815">
    <property type="entry name" value="HIBADH-related"/>
</dbReference>
<dbReference type="Pfam" id="PF14833">
    <property type="entry name" value="NAD_binding_11"/>
    <property type="match status" value="1"/>
</dbReference>
<dbReference type="Gene3D" id="3.40.50.720">
    <property type="entry name" value="NAD(P)-binding Rossmann-like Domain"/>
    <property type="match status" value="1"/>
</dbReference>
<dbReference type="InterPro" id="IPR029154">
    <property type="entry name" value="HIBADH-like_NADP-bd"/>
</dbReference>
<evidence type="ECO:0000256" key="2">
    <source>
        <dbReference type="ARBA" id="ARBA00023027"/>
    </source>
</evidence>
<dbReference type="GO" id="GO:0050661">
    <property type="term" value="F:NADP binding"/>
    <property type="evidence" value="ECO:0007669"/>
    <property type="project" value="InterPro"/>
</dbReference>
<keyword evidence="1" id="KW-0560">Oxidoreductase</keyword>
<keyword evidence="2" id="KW-0520">NAD</keyword>
<dbReference type="PIRSF" id="PIRSF000103">
    <property type="entry name" value="HIBADH"/>
    <property type="match status" value="1"/>
</dbReference>
<gene>
    <name evidence="7" type="ORF">DCS45_18740</name>
</gene>
<sequence>MPGPAPSGSPMGRTRSTRTRSRGWNCANTRLRSVEMSLPETLGFVGLGQMGEPMAAFIAKGETPLICYDRVPGLAPKGASEVTDLAELVAKSDTIFLSLPDGKIVNAVARDIAACADVAGKVVIDMSTIGPDAAKEANATLTAAGMTFIDAPVSGGRQGALKASITVIWSGSKAEMERHQPILDLFSRNSFHVGDTPGQGQAVKLLNNFLSATAMAASSEAVLFGLAHGVEMKVILDVVKVSTGNNTAIEDKFPNRILTGTYDAGFFAELLNKDVRLYSQFAEEAATSNLMGRRVAEIWQEVEDSLPPQSDFTRVFEVLQNRGAS</sequence>
<evidence type="ECO:0000259" key="6">
    <source>
        <dbReference type="Pfam" id="PF14833"/>
    </source>
</evidence>
<evidence type="ECO:0000313" key="7">
    <source>
        <dbReference type="EMBL" id="HAR53893.1"/>
    </source>
</evidence>
<comment type="caution">
    <text evidence="7">The sequence shown here is derived from an EMBL/GenBank/DDBJ whole genome shotgun (WGS) entry which is preliminary data.</text>
</comment>
<dbReference type="EMBL" id="DMVW01000179">
    <property type="protein sequence ID" value="HAR53893.1"/>
    <property type="molecule type" value="Genomic_DNA"/>
</dbReference>
<feature type="domain" description="6-phosphogluconate dehydrogenase NADP-binding" evidence="5">
    <location>
        <begin position="42"/>
        <end position="194"/>
    </location>
</feature>